<proteinExistence type="predicted"/>
<name>A0A1I3F3S6_9RHOB</name>
<dbReference type="Proteomes" id="UP000199377">
    <property type="component" value="Unassembled WGS sequence"/>
</dbReference>
<dbReference type="EMBL" id="FOQH01000004">
    <property type="protein sequence ID" value="SFI05852.1"/>
    <property type="molecule type" value="Genomic_DNA"/>
</dbReference>
<keyword evidence="2" id="KW-1185">Reference proteome</keyword>
<reference evidence="1 2" key="1">
    <citation type="submission" date="2016-10" db="EMBL/GenBank/DDBJ databases">
        <authorList>
            <person name="de Groot N.N."/>
        </authorList>
    </citation>
    <scope>NUCLEOTIDE SEQUENCE [LARGE SCALE GENOMIC DNA]</scope>
    <source>
        <strain evidence="1 2">CGMCC 1.11030</strain>
    </source>
</reference>
<accession>A0A1I3F3S6</accession>
<organism evidence="1 2">
    <name type="scientific">Albimonas pacifica</name>
    <dbReference type="NCBI Taxonomy" id="1114924"/>
    <lineage>
        <taxon>Bacteria</taxon>
        <taxon>Pseudomonadati</taxon>
        <taxon>Pseudomonadota</taxon>
        <taxon>Alphaproteobacteria</taxon>
        <taxon>Rhodobacterales</taxon>
        <taxon>Paracoccaceae</taxon>
        <taxon>Albimonas</taxon>
    </lineage>
</organism>
<dbReference type="AlphaFoldDB" id="A0A1I3F3S6"/>
<protein>
    <submittedName>
        <fullName evidence="1">Uncharacterized protein</fullName>
    </submittedName>
</protein>
<evidence type="ECO:0000313" key="2">
    <source>
        <dbReference type="Proteomes" id="UP000199377"/>
    </source>
</evidence>
<gene>
    <name evidence="1" type="ORF">SAMN05216258_10449</name>
</gene>
<sequence length="162" mass="18341">MKSLGDLGEDSRLIAFRDTCAQSTIDMRIGVKAVAELVAERFKHQSQMPPQDARQAYRVLLEENEDTLDPPLAEEMAEDLDILDQSGATEGAPILGEAARDAFYRLATRLAWLIRFGSMRPEQIVELARRVGRSVDEIERLVSMYRLGEIAWELVSFILKLF</sequence>
<evidence type="ECO:0000313" key="1">
    <source>
        <dbReference type="EMBL" id="SFI05852.1"/>
    </source>
</evidence>